<evidence type="ECO:0000256" key="1">
    <source>
        <dbReference type="SAM" id="Coils"/>
    </source>
</evidence>
<evidence type="ECO:0000313" key="3">
    <source>
        <dbReference type="EMBL" id="MFD2726288.1"/>
    </source>
</evidence>
<dbReference type="Gene3D" id="3.40.50.1390">
    <property type="entry name" value="Resolvase, N-terminal catalytic domain"/>
    <property type="match status" value="1"/>
</dbReference>
<keyword evidence="4" id="KW-1185">Reference proteome</keyword>
<dbReference type="SMART" id="SM00857">
    <property type="entry name" value="Resolvase"/>
    <property type="match status" value="1"/>
</dbReference>
<evidence type="ECO:0000313" key="4">
    <source>
        <dbReference type="Proteomes" id="UP001597476"/>
    </source>
</evidence>
<dbReference type="PANTHER" id="PTHR30461:SF23">
    <property type="entry name" value="DNA RECOMBINASE-RELATED"/>
    <property type="match status" value="1"/>
</dbReference>
<dbReference type="InterPro" id="IPR025827">
    <property type="entry name" value="Zn_ribbon_recom_dom"/>
</dbReference>
<dbReference type="SUPFAM" id="SSF53041">
    <property type="entry name" value="Resolvase-like"/>
    <property type="match status" value="1"/>
</dbReference>
<dbReference type="RefSeq" id="WP_380291079.1">
    <property type="nucleotide sequence ID" value="NZ_JBHULY010000016.1"/>
</dbReference>
<accession>A0ABW5TCP2</accession>
<dbReference type="InterPro" id="IPR036162">
    <property type="entry name" value="Resolvase-like_N_sf"/>
</dbReference>
<keyword evidence="1" id="KW-0175">Coiled coil</keyword>
<gene>
    <name evidence="3" type="ORF">ACFSR8_08680</name>
</gene>
<dbReference type="Pfam" id="PF00239">
    <property type="entry name" value="Resolvase"/>
    <property type="match status" value="1"/>
</dbReference>
<dbReference type="PROSITE" id="PS51737">
    <property type="entry name" value="RECOMBINASE_DNA_BIND"/>
    <property type="match status" value="1"/>
</dbReference>
<dbReference type="InterPro" id="IPR006119">
    <property type="entry name" value="Resolv_N"/>
</dbReference>
<dbReference type="InterPro" id="IPR050639">
    <property type="entry name" value="SSR_resolvase"/>
</dbReference>
<evidence type="ECO:0000259" key="2">
    <source>
        <dbReference type="PROSITE" id="PS51737"/>
    </source>
</evidence>
<sequence>MLAIYTRLSREDDDSHSIENQIREGKDFAKSRGLSFKIFDEGEGVSGTLQIEDRPVLLDLVTQVQDGVISMVWMRNQNRLSRDEYTYHGFIAQMIKYDIEVYFDNKLLDFNDPSQALLGSVLNSLNTYQAKLQSHQTKKVLRKNASEGKAHGILPYGYSRDTEGKLIVDEEERKIVERIYALSLSGVGSRTIARQLTEEGIPTRYNKLGKGTISTKNKFTGKIKTKDKTDVKWSGKTVIDIIKNTTNKGYRTFGGTQYDTPRIVTPSYWQKVNDNLKNNRNNTGKKVEHKYLLKGLLRCAKCGSNYYGRAKTNDPKGYIVRISQSGKKRIDYNVYMCSSKRYSYTNCGSKSLRLKDFDSLIWGVFFKEETLIKKIKNYFENLDIDSEQEKANEKLKKLKSKIGDLNRQKQKAIDLAIKDIVSEADLKATMNSINSNLTSFKEQLEAITTYLDNIQSSSKTFVKKIYDLENIKYKIDFKDKREIIHKYIDDIVIYTHFDDPTNSFVQIDVYYKDNLLSPDKFLFNLKQGIAVNLFNEKVISLHHPIDERYYLELIQPIINEVQRLNKNVQK</sequence>
<dbReference type="Proteomes" id="UP001597476">
    <property type="component" value="Unassembled WGS sequence"/>
</dbReference>
<name>A0ABW5TCP2_9FLAO</name>
<protein>
    <submittedName>
        <fullName evidence="3">Recombinase family protein</fullName>
    </submittedName>
</protein>
<dbReference type="PANTHER" id="PTHR30461">
    <property type="entry name" value="DNA-INVERTASE FROM LAMBDOID PROPHAGE"/>
    <property type="match status" value="1"/>
</dbReference>
<dbReference type="InterPro" id="IPR038109">
    <property type="entry name" value="DNA_bind_recomb_sf"/>
</dbReference>
<dbReference type="CDD" id="cd00338">
    <property type="entry name" value="Ser_Recombinase"/>
    <property type="match status" value="1"/>
</dbReference>
<dbReference type="InterPro" id="IPR011109">
    <property type="entry name" value="DNA_bind_recombinase_dom"/>
</dbReference>
<comment type="caution">
    <text evidence="3">The sequence shown here is derived from an EMBL/GenBank/DDBJ whole genome shotgun (WGS) entry which is preliminary data.</text>
</comment>
<organism evidence="3 4">
    <name type="scientific">Hyunsoonleella rubra</name>
    <dbReference type="NCBI Taxonomy" id="1737062"/>
    <lineage>
        <taxon>Bacteria</taxon>
        <taxon>Pseudomonadati</taxon>
        <taxon>Bacteroidota</taxon>
        <taxon>Flavobacteriia</taxon>
        <taxon>Flavobacteriales</taxon>
        <taxon>Flavobacteriaceae</taxon>
    </lineage>
</organism>
<dbReference type="EMBL" id="JBHULY010000016">
    <property type="protein sequence ID" value="MFD2726288.1"/>
    <property type="molecule type" value="Genomic_DNA"/>
</dbReference>
<dbReference type="Pfam" id="PF13408">
    <property type="entry name" value="Zn_ribbon_recom"/>
    <property type="match status" value="1"/>
</dbReference>
<feature type="domain" description="Recombinase" evidence="2">
    <location>
        <begin position="155"/>
        <end position="282"/>
    </location>
</feature>
<reference evidence="4" key="1">
    <citation type="journal article" date="2019" name="Int. J. Syst. Evol. Microbiol.">
        <title>The Global Catalogue of Microorganisms (GCM) 10K type strain sequencing project: providing services to taxonomists for standard genome sequencing and annotation.</title>
        <authorList>
            <consortium name="The Broad Institute Genomics Platform"/>
            <consortium name="The Broad Institute Genome Sequencing Center for Infectious Disease"/>
            <person name="Wu L."/>
            <person name="Ma J."/>
        </authorList>
    </citation>
    <scope>NUCLEOTIDE SEQUENCE [LARGE SCALE GENOMIC DNA]</scope>
    <source>
        <strain evidence="4">KCTC 42398</strain>
    </source>
</reference>
<dbReference type="Pfam" id="PF07508">
    <property type="entry name" value="Recombinase"/>
    <property type="match status" value="1"/>
</dbReference>
<feature type="coiled-coil region" evidence="1">
    <location>
        <begin position="381"/>
        <end position="415"/>
    </location>
</feature>
<dbReference type="Gene3D" id="3.90.1750.20">
    <property type="entry name" value="Putative Large Serine Recombinase, Chain B, Domain 2"/>
    <property type="match status" value="1"/>
</dbReference>
<proteinExistence type="predicted"/>